<keyword evidence="2" id="KW-0472">Membrane</keyword>
<dbReference type="InterPro" id="IPR003399">
    <property type="entry name" value="Mce/MlaD"/>
</dbReference>
<organism evidence="4 5">
    <name type="scientific">Luminiphilus syltensis NOR5-1B</name>
    <dbReference type="NCBI Taxonomy" id="565045"/>
    <lineage>
        <taxon>Bacteria</taxon>
        <taxon>Pseudomonadati</taxon>
        <taxon>Pseudomonadota</taxon>
        <taxon>Gammaproteobacteria</taxon>
        <taxon>Cellvibrionales</taxon>
        <taxon>Halieaceae</taxon>
        <taxon>Luminiphilus</taxon>
    </lineage>
</organism>
<keyword evidence="1" id="KW-0175">Coiled coil</keyword>
<gene>
    <name evidence="4" type="ORF">NOR51B_2243</name>
</gene>
<dbReference type="eggNOG" id="COG1463">
    <property type="taxonomic scope" value="Bacteria"/>
</dbReference>
<dbReference type="OrthoDB" id="9806984at2"/>
<dbReference type="AlphaFoldDB" id="B8KVH9"/>
<proteinExistence type="predicted"/>
<feature type="transmembrane region" description="Helical" evidence="2">
    <location>
        <begin position="6"/>
        <end position="29"/>
    </location>
</feature>
<dbReference type="HOGENOM" id="CLU_013850_2_1_6"/>
<sequence length="323" mass="35140">MTEKTVNTLLGAFVIGAVSIAVIAFLLMAGNAYDKSSERVVMVFDSSVKGLTVGAPVALRGVNIGEVTDIRVLFRDTDNLNLLMEVEAILQRGRVTRLSGSTNSMTDEIIAAGLRAQLNSQSLLTGLLYIQLDFFPNTPINLRATRDDILEVPTIPSRIDMLFEEIDRLDLPRLLSDVQRTALALRRFTENEDFNSFPATINETLEKSIEIAEDSKALLARLEPKLDQTLSSAAAASKTLERELPVIAQSFENSLDQLKQTLASLEGAGENLEAALDPDAPLLYSLQATLDELTKAGRAINSLARSVEEQPQSLILGRSGEAP</sequence>
<evidence type="ECO:0000256" key="2">
    <source>
        <dbReference type="SAM" id="Phobius"/>
    </source>
</evidence>
<dbReference type="RefSeq" id="WP_009021037.1">
    <property type="nucleotide sequence ID" value="NZ_DS999411.1"/>
</dbReference>
<reference evidence="5" key="1">
    <citation type="journal article" date="2013" name="BMC Microbiol.">
        <title>Taxonomy and evolution of bacteriochlorophyll a-containing members of the OM60/NOR5 clade of marine gammaproteobacteria: description of Luminiphilus syltensis gen. nov., sp. nov., reclassification of Haliea rubra as Pseudohaliea rubra gen. nov., comb. nov., and emendation of Chromatocurvus halotolerans.</title>
        <authorList>
            <person name="Spring S."/>
            <person name="Riedel T."/>
            <person name="Sproer C."/>
            <person name="Yan S."/>
            <person name="Harder J."/>
            <person name="Fuchs B.M."/>
        </authorList>
    </citation>
    <scope>NUCLEOTIDE SEQUENCE [LARGE SCALE GENOMIC DNA]</scope>
    <source>
        <strain evidence="5">NOR51-B</strain>
    </source>
</reference>
<accession>B8KVH9</accession>
<evidence type="ECO:0000313" key="5">
    <source>
        <dbReference type="Proteomes" id="UP000004699"/>
    </source>
</evidence>
<feature type="coiled-coil region" evidence="1">
    <location>
        <begin position="248"/>
        <end position="275"/>
    </location>
</feature>
<protein>
    <submittedName>
        <fullName evidence="4">Mammalian cell entry related</fullName>
    </submittedName>
</protein>
<dbReference type="STRING" id="565045.NOR51B_2243"/>
<feature type="domain" description="Mce/MlaD" evidence="3">
    <location>
        <begin position="38"/>
        <end position="134"/>
    </location>
</feature>
<evidence type="ECO:0000256" key="1">
    <source>
        <dbReference type="SAM" id="Coils"/>
    </source>
</evidence>
<dbReference type="Proteomes" id="UP000004699">
    <property type="component" value="Unassembled WGS sequence"/>
</dbReference>
<keyword evidence="5" id="KW-1185">Reference proteome</keyword>
<dbReference type="EMBL" id="DS999411">
    <property type="protein sequence ID" value="EED36293.1"/>
    <property type="molecule type" value="Genomic_DNA"/>
</dbReference>
<dbReference type="Pfam" id="PF02470">
    <property type="entry name" value="MlaD"/>
    <property type="match status" value="1"/>
</dbReference>
<dbReference type="PANTHER" id="PTHR33371:SF4">
    <property type="entry name" value="INTERMEMBRANE PHOSPHOLIPID TRANSPORT SYSTEM BINDING PROTEIN MLAD"/>
    <property type="match status" value="1"/>
</dbReference>
<evidence type="ECO:0000313" key="4">
    <source>
        <dbReference type="EMBL" id="EED36293.1"/>
    </source>
</evidence>
<keyword evidence="2" id="KW-0812">Transmembrane</keyword>
<keyword evidence="2" id="KW-1133">Transmembrane helix</keyword>
<dbReference type="InterPro" id="IPR052336">
    <property type="entry name" value="MlaD_Phospholipid_Transporter"/>
</dbReference>
<evidence type="ECO:0000259" key="3">
    <source>
        <dbReference type="Pfam" id="PF02470"/>
    </source>
</evidence>
<dbReference type="PANTHER" id="PTHR33371">
    <property type="entry name" value="INTERMEMBRANE PHOSPHOLIPID TRANSPORT SYSTEM BINDING PROTEIN MLAD-RELATED"/>
    <property type="match status" value="1"/>
</dbReference>
<name>B8KVH9_9GAMM</name>